<dbReference type="OrthoDB" id="5405281at2"/>
<dbReference type="PANTHER" id="PTHR43806:SF11">
    <property type="entry name" value="CEREVISIN-RELATED"/>
    <property type="match status" value="1"/>
</dbReference>
<evidence type="ECO:0000256" key="3">
    <source>
        <dbReference type="ARBA" id="ARBA00022801"/>
    </source>
</evidence>
<comment type="caution">
    <text evidence="5">Lacks conserved residue(s) required for the propagation of feature annotation.</text>
</comment>
<evidence type="ECO:0000256" key="5">
    <source>
        <dbReference type="PROSITE-ProRule" id="PRU01240"/>
    </source>
</evidence>
<evidence type="ECO:0000313" key="9">
    <source>
        <dbReference type="Proteomes" id="UP000321201"/>
    </source>
</evidence>
<accession>A0A5C7F1E1</accession>
<dbReference type="Proteomes" id="UP000321201">
    <property type="component" value="Unassembled WGS sequence"/>
</dbReference>
<dbReference type="GO" id="GO:0004252">
    <property type="term" value="F:serine-type endopeptidase activity"/>
    <property type="evidence" value="ECO:0007669"/>
    <property type="project" value="InterPro"/>
</dbReference>
<dbReference type="PANTHER" id="PTHR43806">
    <property type="entry name" value="PEPTIDASE S8"/>
    <property type="match status" value="1"/>
</dbReference>
<evidence type="ECO:0000256" key="1">
    <source>
        <dbReference type="ARBA" id="ARBA00011073"/>
    </source>
</evidence>
<dbReference type="InterPro" id="IPR000209">
    <property type="entry name" value="Peptidase_S8/S53_dom"/>
</dbReference>
<dbReference type="EMBL" id="VPFL01000001">
    <property type="protein sequence ID" value="TXF13598.1"/>
    <property type="molecule type" value="Genomic_DNA"/>
</dbReference>
<keyword evidence="6" id="KW-0732">Signal</keyword>
<evidence type="ECO:0000259" key="7">
    <source>
        <dbReference type="Pfam" id="PF00082"/>
    </source>
</evidence>
<organism evidence="8 9">
    <name type="scientific">Pelomicrobium methylotrophicum</name>
    <dbReference type="NCBI Taxonomy" id="2602750"/>
    <lineage>
        <taxon>Bacteria</taxon>
        <taxon>Pseudomonadati</taxon>
        <taxon>Pseudomonadota</taxon>
        <taxon>Hydrogenophilia</taxon>
        <taxon>Hydrogenophilia incertae sedis</taxon>
        <taxon>Pelomicrobium</taxon>
    </lineage>
</organism>
<keyword evidence="3" id="KW-0378">Hydrolase</keyword>
<name>A0A5C7F1E1_9PROT</name>
<evidence type="ECO:0000256" key="6">
    <source>
        <dbReference type="SAM" id="SignalP"/>
    </source>
</evidence>
<feature type="domain" description="Peptidase S8/S53" evidence="7">
    <location>
        <begin position="207"/>
        <end position="386"/>
    </location>
</feature>
<dbReference type="Pfam" id="PF00082">
    <property type="entry name" value="Peptidase_S8"/>
    <property type="match status" value="1"/>
</dbReference>
<keyword evidence="4" id="KW-0720">Serine protease</keyword>
<dbReference type="InParanoid" id="A0A5C7F1E1"/>
<comment type="caution">
    <text evidence="8">The sequence shown here is derived from an EMBL/GenBank/DDBJ whole genome shotgun (WGS) entry which is preliminary data.</text>
</comment>
<comment type="similarity">
    <text evidence="1 5">Belongs to the peptidase S8 family.</text>
</comment>
<dbReference type="InterPro" id="IPR036852">
    <property type="entry name" value="Peptidase_S8/S53_dom_sf"/>
</dbReference>
<evidence type="ECO:0000256" key="2">
    <source>
        <dbReference type="ARBA" id="ARBA00022670"/>
    </source>
</evidence>
<dbReference type="SUPFAM" id="SSF52743">
    <property type="entry name" value="Subtilisin-like"/>
    <property type="match status" value="1"/>
</dbReference>
<feature type="signal peptide" evidence="6">
    <location>
        <begin position="1"/>
        <end position="24"/>
    </location>
</feature>
<reference evidence="8 9" key="1">
    <citation type="submission" date="2019-08" db="EMBL/GenBank/DDBJ databases">
        <title>Pelomicrobium methylotrophicum gen. nov., sp. nov. a moderately thermophilic, facultatively anaerobic, lithoautotrophic and methylotrophic bacterium isolated from a terrestrial mud volcano.</title>
        <authorList>
            <person name="Slobodkina G.B."/>
            <person name="Merkel A.Y."/>
            <person name="Slobodkin A.I."/>
        </authorList>
    </citation>
    <scope>NUCLEOTIDE SEQUENCE [LARGE SCALE GENOMIC DNA]</scope>
    <source>
        <strain evidence="8 9">SM250</strain>
    </source>
</reference>
<dbReference type="RefSeq" id="WP_147798184.1">
    <property type="nucleotide sequence ID" value="NZ_VPFL01000001.1"/>
</dbReference>
<feature type="chain" id="PRO_5022703581" evidence="6">
    <location>
        <begin position="25"/>
        <end position="419"/>
    </location>
</feature>
<dbReference type="PROSITE" id="PS51892">
    <property type="entry name" value="SUBTILASE"/>
    <property type="match status" value="1"/>
</dbReference>
<gene>
    <name evidence="8" type="ORF">FR698_00300</name>
</gene>
<protein>
    <submittedName>
        <fullName evidence="8">S8 family serine peptidase</fullName>
    </submittedName>
</protein>
<keyword evidence="2" id="KW-0645">Protease</keyword>
<proteinExistence type="inferred from homology"/>
<dbReference type="Gene3D" id="3.40.50.200">
    <property type="entry name" value="Peptidase S8/S53 domain"/>
    <property type="match status" value="1"/>
</dbReference>
<sequence>MKPVRRLRRLAAALAVAVAGAAWAQQGVPESPSPRGGAHGGIGIQVDLGALWRAIASRRPAGQEDAYVPGQIVGVWGDDEPLDAESIARAVGARLLGSQRLDALALVLVVLEVPEDQTDAALQRLRARFPAAVFDRHVIYTAAEGPHEASRQPLRYSARLIKAPEVPPRLSAPVRIGIVDGAPDPAIGLEAESIALLPLVEAPAGVEHATAVACLLACAPATGAPGLARGAGLVFAAVLAADRSGRARSDTYTVARGLDALVGRRVELVHMSLGGAADAVLARVVERVLPKVRGFVAAGGNGGPEGPAPFPATHPGVIAVAAVDADAKPWRGGTRGPHIAIAAPGVDLWLPVGGGRYFTGTSFAAPFVTAALAVRASHGQSTEATALCMDAIDLPPAGRDDATGCGLLQWPRVKDPKNN</sequence>
<keyword evidence="9" id="KW-1185">Reference proteome</keyword>
<dbReference type="PROSITE" id="PS00138">
    <property type="entry name" value="SUBTILASE_SER"/>
    <property type="match status" value="1"/>
</dbReference>
<dbReference type="AlphaFoldDB" id="A0A5C7F1E1"/>
<dbReference type="GO" id="GO:0006508">
    <property type="term" value="P:proteolysis"/>
    <property type="evidence" value="ECO:0007669"/>
    <property type="project" value="UniProtKB-KW"/>
</dbReference>
<evidence type="ECO:0000313" key="8">
    <source>
        <dbReference type="EMBL" id="TXF13598.1"/>
    </source>
</evidence>
<evidence type="ECO:0000256" key="4">
    <source>
        <dbReference type="ARBA" id="ARBA00022825"/>
    </source>
</evidence>
<dbReference type="InterPro" id="IPR050131">
    <property type="entry name" value="Peptidase_S8_subtilisin-like"/>
</dbReference>
<dbReference type="InterPro" id="IPR023828">
    <property type="entry name" value="Peptidase_S8_Ser-AS"/>
</dbReference>